<keyword evidence="1" id="KW-0812">Transmembrane</keyword>
<dbReference type="AlphaFoldDB" id="A0A2P2NYT8"/>
<name>A0A2P2NYT8_RHIMU</name>
<accession>A0A2P2NYT8</accession>
<reference evidence="2" key="1">
    <citation type="submission" date="2018-02" db="EMBL/GenBank/DDBJ databases">
        <title>Rhizophora mucronata_Transcriptome.</title>
        <authorList>
            <person name="Meera S.P."/>
            <person name="Sreeshan A."/>
            <person name="Augustine A."/>
        </authorList>
    </citation>
    <scope>NUCLEOTIDE SEQUENCE</scope>
    <source>
        <tissue evidence="2">Leaf</tissue>
    </source>
</reference>
<proteinExistence type="predicted"/>
<evidence type="ECO:0000256" key="1">
    <source>
        <dbReference type="SAM" id="Phobius"/>
    </source>
</evidence>
<protein>
    <submittedName>
        <fullName evidence="2">Uncharacterized protein</fullName>
    </submittedName>
</protein>
<dbReference type="EMBL" id="GGEC01067156">
    <property type="protein sequence ID" value="MBX47640.1"/>
    <property type="molecule type" value="Transcribed_RNA"/>
</dbReference>
<evidence type="ECO:0000313" key="2">
    <source>
        <dbReference type="EMBL" id="MBX47640.1"/>
    </source>
</evidence>
<keyword evidence="1" id="KW-1133">Transmembrane helix</keyword>
<sequence length="41" mass="4730">MSVNFVTLLEGSVVCFCTVLIIRRRPHSHTFAHKKEKFPSI</sequence>
<keyword evidence="1" id="KW-0472">Membrane</keyword>
<organism evidence="2">
    <name type="scientific">Rhizophora mucronata</name>
    <name type="common">Asiatic mangrove</name>
    <dbReference type="NCBI Taxonomy" id="61149"/>
    <lineage>
        <taxon>Eukaryota</taxon>
        <taxon>Viridiplantae</taxon>
        <taxon>Streptophyta</taxon>
        <taxon>Embryophyta</taxon>
        <taxon>Tracheophyta</taxon>
        <taxon>Spermatophyta</taxon>
        <taxon>Magnoliopsida</taxon>
        <taxon>eudicotyledons</taxon>
        <taxon>Gunneridae</taxon>
        <taxon>Pentapetalae</taxon>
        <taxon>rosids</taxon>
        <taxon>fabids</taxon>
        <taxon>Malpighiales</taxon>
        <taxon>Rhizophoraceae</taxon>
        <taxon>Rhizophora</taxon>
    </lineage>
</organism>
<feature type="transmembrane region" description="Helical" evidence="1">
    <location>
        <begin position="6"/>
        <end position="22"/>
    </location>
</feature>